<dbReference type="Proteomes" id="UP001642484">
    <property type="component" value="Unassembled WGS sequence"/>
</dbReference>
<proteinExistence type="predicted"/>
<sequence>MLPYRLKLQALRALQTAFLLRLAVAGHSIDSDLPYWDCWDQKVKDEAKVFHLHTPKVAGCSVVEDLSGMVGRDEVFSDEVCFSYSSKGSYENTVVMVREPRAHVYSMYQFCHLAVDPGYRFMVGMRQGLKGQANYHLASSFSEWINEWYESPRWGNYDIYEDYEFCYCPYNLQSSRLACNSEKDAKYCYATSDFEKVMKNIHSATILGVVEAYHESFCLFSAQLLDSLPEHCDCESPAWSSYVKTNVSHHDHFNGTFGSIYDMPKDIIQKVDSMTQEDRALYKAGVERFIVDINKVEVRFGKKILCESQSQQLKLQAA</sequence>
<name>A0ABP0LV97_9DINO</name>
<accession>A0ABP0LV97</accession>
<comment type="caution">
    <text evidence="1">The sequence shown here is derived from an EMBL/GenBank/DDBJ whole genome shotgun (WGS) entry which is preliminary data.</text>
</comment>
<keyword evidence="2" id="KW-1185">Reference proteome</keyword>
<reference evidence="1 2" key="1">
    <citation type="submission" date="2024-02" db="EMBL/GenBank/DDBJ databases">
        <authorList>
            <person name="Chen Y."/>
            <person name="Shah S."/>
            <person name="Dougan E. K."/>
            <person name="Thang M."/>
            <person name="Chan C."/>
        </authorList>
    </citation>
    <scope>NUCLEOTIDE SEQUENCE [LARGE SCALE GENOMIC DNA]</scope>
</reference>
<evidence type="ECO:0000313" key="1">
    <source>
        <dbReference type="EMBL" id="CAK9042651.1"/>
    </source>
</evidence>
<dbReference type="Gene3D" id="3.40.50.300">
    <property type="entry name" value="P-loop containing nucleotide triphosphate hydrolases"/>
    <property type="match status" value="1"/>
</dbReference>
<gene>
    <name evidence="1" type="ORF">CCMP2556_LOCUS22673</name>
</gene>
<protein>
    <submittedName>
        <fullName evidence="1">Uncharacterized protein</fullName>
    </submittedName>
</protein>
<dbReference type="EMBL" id="CAXAMN010014180">
    <property type="protein sequence ID" value="CAK9042651.1"/>
    <property type="molecule type" value="Genomic_DNA"/>
</dbReference>
<dbReference type="InterPro" id="IPR027417">
    <property type="entry name" value="P-loop_NTPase"/>
</dbReference>
<evidence type="ECO:0000313" key="2">
    <source>
        <dbReference type="Proteomes" id="UP001642484"/>
    </source>
</evidence>
<organism evidence="1 2">
    <name type="scientific">Durusdinium trenchii</name>
    <dbReference type="NCBI Taxonomy" id="1381693"/>
    <lineage>
        <taxon>Eukaryota</taxon>
        <taxon>Sar</taxon>
        <taxon>Alveolata</taxon>
        <taxon>Dinophyceae</taxon>
        <taxon>Suessiales</taxon>
        <taxon>Symbiodiniaceae</taxon>
        <taxon>Durusdinium</taxon>
    </lineage>
</organism>